<name>A0A2N6KIF9_9CYAN</name>
<dbReference type="EMBL" id="NMQA01000082">
    <property type="protein sequence ID" value="PLZ99269.1"/>
    <property type="molecule type" value="Genomic_DNA"/>
</dbReference>
<comment type="caution">
    <text evidence="1">The sequence shown here is derived from an EMBL/GenBank/DDBJ whole genome shotgun (WGS) entry which is preliminary data.</text>
</comment>
<reference evidence="1 2" key="1">
    <citation type="submission" date="2017-07" db="EMBL/GenBank/DDBJ databases">
        <title>Genomes of Fischerella (Mastigocladus) sp. strains.</title>
        <authorList>
            <person name="Miller S.R."/>
        </authorList>
    </citation>
    <scope>NUCLEOTIDE SEQUENCE [LARGE SCALE GENOMIC DNA]</scope>
    <source>
        <strain evidence="1 2">CCMEE 5268</strain>
    </source>
</reference>
<sequence length="105" mass="12106">MQEATTDCNRNFKIDPDNNLENLLDLGSTYYCDRAFTETQNSITFTLCLRVLVFQPITTQTPSNIIRPIVKIFLPHPLSEIREGGDEHPWTQIDYPLSIFGKMNK</sequence>
<evidence type="ECO:0000313" key="2">
    <source>
        <dbReference type="Proteomes" id="UP000235025"/>
    </source>
</evidence>
<gene>
    <name evidence="1" type="ORF">CEN50_07940</name>
</gene>
<dbReference type="AlphaFoldDB" id="A0A2N6KIF9"/>
<evidence type="ECO:0000313" key="1">
    <source>
        <dbReference type="EMBL" id="PLZ99269.1"/>
    </source>
</evidence>
<organism evidence="1 2">
    <name type="scientific">Fischerella thermalis CCMEE 5268</name>
    <dbReference type="NCBI Taxonomy" id="2019662"/>
    <lineage>
        <taxon>Bacteria</taxon>
        <taxon>Bacillati</taxon>
        <taxon>Cyanobacteriota</taxon>
        <taxon>Cyanophyceae</taxon>
        <taxon>Nostocales</taxon>
        <taxon>Hapalosiphonaceae</taxon>
        <taxon>Fischerella</taxon>
    </lineage>
</organism>
<accession>A0A2N6KIF9</accession>
<dbReference type="Proteomes" id="UP000235025">
    <property type="component" value="Unassembled WGS sequence"/>
</dbReference>
<protein>
    <submittedName>
        <fullName evidence="1">Uncharacterized protein</fullName>
    </submittedName>
</protein>
<proteinExistence type="predicted"/>